<dbReference type="KEGG" id="vha:VIBHAR_02391"/>
<proteinExistence type="predicted"/>
<organism evidence="1 2">
    <name type="scientific">Vibrio campbellii (strain ATCC BAA-1116)</name>
    <dbReference type="NCBI Taxonomy" id="2902295"/>
    <lineage>
        <taxon>Bacteria</taxon>
        <taxon>Pseudomonadati</taxon>
        <taxon>Pseudomonadota</taxon>
        <taxon>Gammaproteobacteria</taxon>
        <taxon>Vibrionales</taxon>
        <taxon>Vibrionaceae</taxon>
        <taxon>Vibrio</taxon>
    </lineage>
</organism>
<dbReference type="AlphaFoldDB" id="A7MW48"/>
<reference evidence="1 2" key="1">
    <citation type="submission" date="2007-08" db="EMBL/GenBank/DDBJ databases">
        <authorList>
            <consortium name="The Vibrio harveyi Genome Sequencing Project"/>
            <person name="Bassler B."/>
            <person name="Clifton S.W."/>
            <person name="Fulton L."/>
            <person name="Delehaunty K."/>
            <person name="Fronick C."/>
            <person name="Harrison M."/>
            <person name="Markivic C."/>
            <person name="Fulton R."/>
            <person name="Tin-Wollam A.-M."/>
            <person name="Shah N."/>
            <person name="Pepin K."/>
            <person name="Nash W."/>
            <person name="Thiruvilangam P."/>
            <person name="Bhonagiri V."/>
            <person name="Waters C."/>
            <person name="Tu K.C."/>
            <person name="Irgon J."/>
            <person name="Wilson R.K."/>
        </authorList>
    </citation>
    <scope>NUCLEOTIDE SEQUENCE [LARGE SCALE GENOMIC DNA]</scope>
    <source>
        <strain evidence="2">ATCC BAA-1116 / BB120</strain>
    </source>
</reference>
<dbReference type="Proteomes" id="UP000008152">
    <property type="component" value="Chromosome I"/>
</dbReference>
<protein>
    <submittedName>
        <fullName evidence="1">Uncharacterized protein</fullName>
    </submittedName>
</protein>
<accession>A7MW48</accession>
<evidence type="ECO:0000313" key="2">
    <source>
        <dbReference type="Proteomes" id="UP000008152"/>
    </source>
</evidence>
<sequence>MNGKRVAYTTRVKLFLGLVSYGKHNGGPKVITPPIRGHGEYGSQMAAQIVLGLILR</sequence>
<evidence type="ECO:0000313" key="1">
    <source>
        <dbReference type="EMBL" id="ABU71353.1"/>
    </source>
</evidence>
<dbReference type="EMBL" id="CP000789">
    <property type="protein sequence ID" value="ABU71353.1"/>
    <property type="molecule type" value="Genomic_DNA"/>
</dbReference>
<gene>
    <name evidence="1" type="ordered locus">VIBHAR_02391</name>
</gene>
<name>A7MW48_VIBC1</name>